<comment type="caution">
    <text evidence="16">The sequence shown here is derived from an EMBL/GenBank/DDBJ whole genome shotgun (WGS) entry which is preliminary data.</text>
</comment>
<dbReference type="UniPathway" id="UPA00028">
    <property type="reaction ID" value="UER00005"/>
</dbReference>
<dbReference type="InterPro" id="IPR003721">
    <property type="entry name" value="Pantoate_ligase"/>
</dbReference>
<feature type="binding site" evidence="15">
    <location>
        <begin position="43"/>
        <end position="50"/>
    </location>
    <ligand>
        <name>ATP</name>
        <dbReference type="ChEBI" id="CHEBI:30616"/>
    </ligand>
</feature>
<dbReference type="RefSeq" id="WP_137813878.1">
    <property type="nucleotide sequence ID" value="NZ_BJFL01000009.1"/>
</dbReference>
<evidence type="ECO:0000256" key="13">
    <source>
        <dbReference type="ARBA" id="ARBA00055042"/>
    </source>
</evidence>
<dbReference type="HAMAP" id="MF_00158">
    <property type="entry name" value="PanC"/>
    <property type="match status" value="1"/>
</dbReference>
<comment type="function">
    <text evidence="13 15">Catalyzes the condensation of pantoate with beta-alanine in an ATP-dependent reaction via a pantoyl-adenylate intermediate.</text>
</comment>
<dbReference type="OrthoDB" id="9773087at2"/>
<comment type="similarity">
    <text evidence="3 15">Belongs to the pantothenate synthetase family.</text>
</comment>
<protein>
    <recommendedName>
        <fullName evidence="5 15">Pantothenate synthetase</fullName>
        <shortName evidence="15">PS</shortName>
        <ecNumber evidence="4 15">6.3.2.1</ecNumber>
    </recommendedName>
    <alternativeName>
        <fullName evidence="14 15">Pantoate--beta-alanine ligase</fullName>
    </alternativeName>
    <alternativeName>
        <fullName evidence="11 15">Pantoate-activating enzyme</fullName>
    </alternativeName>
</protein>
<comment type="miscellaneous">
    <text evidence="15">The reaction proceeds by a bi uni uni bi ping pong mechanism.</text>
</comment>
<keyword evidence="10 15" id="KW-0067">ATP-binding</keyword>
<comment type="subunit">
    <text evidence="15">Homodimer.</text>
</comment>
<comment type="subcellular location">
    <subcellularLocation>
        <location evidence="1 15">Cytoplasm</location>
    </subcellularLocation>
</comment>
<feature type="binding site" evidence="15">
    <location>
        <position position="190"/>
    </location>
    <ligand>
        <name>ATP</name>
        <dbReference type="ChEBI" id="CHEBI:30616"/>
    </ligand>
</feature>
<keyword evidence="6 15" id="KW-0963">Cytoplasm</keyword>
<dbReference type="GO" id="GO:0005524">
    <property type="term" value="F:ATP binding"/>
    <property type="evidence" value="ECO:0007669"/>
    <property type="project" value="UniProtKB-KW"/>
</dbReference>
<comment type="pathway">
    <text evidence="2 15">Cofactor biosynthesis; (R)-pantothenate biosynthesis; (R)-pantothenate from (R)-pantoate and beta-alanine: step 1/1.</text>
</comment>
<dbReference type="Gene3D" id="3.40.50.620">
    <property type="entry name" value="HUPs"/>
    <property type="match status" value="1"/>
</dbReference>
<evidence type="ECO:0000256" key="10">
    <source>
        <dbReference type="ARBA" id="ARBA00022840"/>
    </source>
</evidence>
<evidence type="ECO:0000256" key="6">
    <source>
        <dbReference type="ARBA" id="ARBA00022490"/>
    </source>
</evidence>
<dbReference type="GO" id="GO:0004592">
    <property type="term" value="F:pantoate-beta-alanine ligase activity"/>
    <property type="evidence" value="ECO:0007669"/>
    <property type="project" value="UniProtKB-UniRule"/>
</dbReference>
<dbReference type="InterPro" id="IPR014729">
    <property type="entry name" value="Rossmann-like_a/b/a_fold"/>
</dbReference>
<reference evidence="17" key="1">
    <citation type="submission" date="2019-04" db="EMBL/GenBank/DDBJ databases">
        <title>Draft genome sequence of Pseudonocardiaceae bacterium SL3-2-4.</title>
        <authorList>
            <person name="Ningsih F."/>
            <person name="Yokota A."/>
            <person name="Sakai Y."/>
            <person name="Nanatani K."/>
            <person name="Yabe S."/>
            <person name="Oetari A."/>
            <person name="Sjamsuridzal W."/>
        </authorList>
    </citation>
    <scope>NUCLEOTIDE SEQUENCE [LARGE SCALE GENOMIC DNA]</scope>
    <source>
        <strain evidence="17">SL3-2-4</strain>
    </source>
</reference>
<dbReference type="FunFam" id="3.40.50.620:FF:000114">
    <property type="entry name" value="Pantothenate synthetase"/>
    <property type="match status" value="1"/>
</dbReference>
<evidence type="ECO:0000256" key="1">
    <source>
        <dbReference type="ARBA" id="ARBA00004496"/>
    </source>
</evidence>
<accession>A0A4D4J2T3</accession>
<evidence type="ECO:0000256" key="12">
    <source>
        <dbReference type="ARBA" id="ARBA00048258"/>
    </source>
</evidence>
<evidence type="ECO:0000313" key="17">
    <source>
        <dbReference type="Proteomes" id="UP000298860"/>
    </source>
</evidence>
<dbReference type="Proteomes" id="UP000298860">
    <property type="component" value="Unassembled WGS sequence"/>
</dbReference>
<dbReference type="EMBL" id="BJFL01000009">
    <property type="protein sequence ID" value="GDY30781.1"/>
    <property type="molecule type" value="Genomic_DNA"/>
</dbReference>
<dbReference type="InterPro" id="IPR042176">
    <property type="entry name" value="Pantoate_ligase_C"/>
</dbReference>
<feature type="binding site" evidence="15">
    <location>
        <position position="75"/>
    </location>
    <ligand>
        <name>(R)-pantoate</name>
        <dbReference type="ChEBI" id="CHEBI:15980"/>
    </ligand>
</feature>
<evidence type="ECO:0000256" key="7">
    <source>
        <dbReference type="ARBA" id="ARBA00022598"/>
    </source>
</evidence>
<dbReference type="AlphaFoldDB" id="A0A4D4J2T3"/>
<feature type="active site" description="Proton donor" evidence="15">
    <location>
        <position position="50"/>
    </location>
</feature>
<comment type="catalytic activity">
    <reaction evidence="12 15">
        <text>(R)-pantoate + beta-alanine + ATP = (R)-pantothenate + AMP + diphosphate + H(+)</text>
        <dbReference type="Rhea" id="RHEA:10912"/>
        <dbReference type="ChEBI" id="CHEBI:15378"/>
        <dbReference type="ChEBI" id="CHEBI:15980"/>
        <dbReference type="ChEBI" id="CHEBI:29032"/>
        <dbReference type="ChEBI" id="CHEBI:30616"/>
        <dbReference type="ChEBI" id="CHEBI:33019"/>
        <dbReference type="ChEBI" id="CHEBI:57966"/>
        <dbReference type="ChEBI" id="CHEBI:456215"/>
        <dbReference type="EC" id="6.3.2.1"/>
    </reaction>
</comment>
<evidence type="ECO:0000256" key="5">
    <source>
        <dbReference type="ARBA" id="ARBA00014155"/>
    </source>
</evidence>
<feature type="binding site" evidence="15">
    <location>
        <position position="167"/>
    </location>
    <ligand>
        <name>(R)-pantoate</name>
        <dbReference type="ChEBI" id="CHEBI:15980"/>
    </ligand>
</feature>
<keyword evidence="7 15" id="KW-0436">Ligase</keyword>
<dbReference type="Gene3D" id="3.30.1300.10">
    <property type="entry name" value="Pantoate-beta-alanine ligase, C-terminal domain"/>
    <property type="match status" value="1"/>
</dbReference>
<dbReference type="NCBIfam" id="TIGR00018">
    <property type="entry name" value="panC"/>
    <property type="match status" value="1"/>
</dbReference>
<evidence type="ECO:0000256" key="11">
    <source>
        <dbReference type="ARBA" id="ARBA00032806"/>
    </source>
</evidence>
<dbReference type="EC" id="6.3.2.1" evidence="4 15"/>
<evidence type="ECO:0000256" key="15">
    <source>
        <dbReference type="HAMAP-Rule" id="MF_00158"/>
    </source>
</evidence>
<dbReference type="PANTHER" id="PTHR21299:SF1">
    <property type="entry name" value="PANTOATE--BETA-ALANINE LIGASE"/>
    <property type="match status" value="1"/>
</dbReference>
<dbReference type="PANTHER" id="PTHR21299">
    <property type="entry name" value="CYTIDYLATE KINASE/PANTOATE-BETA-ALANINE LIGASE"/>
    <property type="match status" value="1"/>
</dbReference>
<proteinExistence type="inferred from homology"/>
<feature type="binding site" evidence="15">
    <location>
        <begin position="161"/>
        <end position="164"/>
    </location>
    <ligand>
        <name>ATP</name>
        <dbReference type="ChEBI" id="CHEBI:30616"/>
    </ligand>
</feature>
<gene>
    <name evidence="15 16" type="primary">panC</name>
    <name evidence="16" type="ORF">GTS_24140</name>
</gene>
<dbReference type="SUPFAM" id="SSF52374">
    <property type="entry name" value="Nucleotidylyl transferase"/>
    <property type="match status" value="1"/>
</dbReference>
<evidence type="ECO:0000256" key="3">
    <source>
        <dbReference type="ARBA" id="ARBA00009256"/>
    </source>
</evidence>
<name>A0A4D4J2T3_9PSEU</name>
<keyword evidence="17" id="KW-1185">Reference proteome</keyword>
<evidence type="ECO:0000256" key="9">
    <source>
        <dbReference type="ARBA" id="ARBA00022741"/>
    </source>
</evidence>
<sequence length="305" mass="32822">MTTRAKPAFQPGELHVYREPAELAKVTRALRATGRKVALVPTMGALHDGHRELIRRARRIPGTTVVVSIFVNPLQFGPNEDFERYPRPFDSDVDACREERVELVFAPGAEDLYPEAAQVTVQPGPLGEELEGASRPGHFAGVLTVVAKLFNIVRPDYAFFGEKDYQQLVLVKRMVRDLNMDVSVVGVPTVRETGGLALSSRNAYLSEADRESALALSAALTAGVHAGPGGPDAVRAAAEEVLATRPEVRVDYLELRDPALGPAPERGPARLLVAARVGATRLIDNAPVLLGAADHTADTGSLTDR</sequence>
<evidence type="ECO:0000313" key="16">
    <source>
        <dbReference type="EMBL" id="GDY30781.1"/>
    </source>
</evidence>
<keyword evidence="9 15" id="KW-0547">Nucleotide-binding</keyword>
<feature type="binding site" evidence="15">
    <location>
        <begin position="198"/>
        <end position="201"/>
    </location>
    <ligand>
        <name>ATP</name>
        <dbReference type="ChEBI" id="CHEBI:30616"/>
    </ligand>
</feature>
<evidence type="ECO:0000256" key="2">
    <source>
        <dbReference type="ARBA" id="ARBA00004990"/>
    </source>
</evidence>
<keyword evidence="8 15" id="KW-0566">Pantothenate biosynthesis</keyword>
<evidence type="ECO:0000256" key="14">
    <source>
        <dbReference type="ARBA" id="ARBA00077433"/>
    </source>
</evidence>
<dbReference type="GO" id="GO:0015940">
    <property type="term" value="P:pantothenate biosynthetic process"/>
    <property type="evidence" value="ECO:0007669"/>
    <property type="project" value="UniProtKB-UniRule"/>
</dbReference>
<evidence type="ECO:0000256" key="8">
    <source>
        <dbReference type="ARBA" id="ARBA00022655"/>
    </source>
</evidence>
<dbReference type="Pfam" id="PF02569">
    <property type="entry name" value="Pantoate_ligase"/>
    <property type="match status" value="1"/>
</dbReference>
<dbReference type="CDD" id="cd00560">
    <property type="entry name" value="PanC"/>
    <property type="match status" value="1"/>
</dbReference>
<feature type="binding site" evidence="15">
    <location>
        <position position="75"/>
    </location>
    <ligand>
        <name>beta-alanine</name>
        <dbReference type="ChEBI" id="CHEBI:57966"/>
    </ligand>
</feature>
<organism evidence="16 17">
    <name type="scientific">Gandjariella thermophila</name>
    <dbReference type="NCBI Taxonomy" id="1931992"/>
    <lineage>
        <taxon>Bacteria</taxon>
        <taxon>Bacillati</taxon>
        <taxon>Actinomycetota</taxon>
        <taxon>Actinomycetes</taxon>
        <taxon>Pseudonocardiales</taxon>
        <taxon>Pseudonocardiaceae</taxon>
        <taxon>Gandjariella</taxon>
    </lineage>
</organism>
<evidence type="ECO:0000256" key="4">
    <source>
        <dbReference type="ARBA" id="ARBA00012219"/>
    </source>
</evidence>
<dbReference type="GO" id="GO:0005829">
    <property type="term" value="C:cytosol"/>
    <property type="evidence" value="ECO:0007669"/>
    <property type="project" value="TreeGrafter"/>
</dbReference>